<proteinExistence type="predicted"/>
<protein>
    <submittedName>
        <fullName evidence="1">Uncharacterized protein</fullName>
    </submittedName>
</protein>
<comment type="caution">
    <text evidence="1">The sequence shown here is derived from an EMBL/GenBank/DDBJ whole genome shotgun (WGS) entry which is preliminary data.</text>
</comment>
<evidence type="ECO:0000313" key="1">
    <source>
        <dbReference type="EMBL" id="KAI5658248.1"/>
    </source>
</evidence>
<sequence length="125" mass="14402">MPSASHPVLRHRCGLPREIAIELFHTFVIHGLIRQHLASNIGVSKSKIIEKEPIVWEILQEVMEGHPTHASRSSYGKRPYKSKISYLRARRPCLLDRIGLEEVRNPNPAILIRVQYRRGTKKGQH</sequence>
<gene>
    <name evidence="1" type="ORF">M9H77_27041</name>
</gene>
<organism evidence="1 2">
    <name type="scientific">Catharanthus roseus</name>
    <name type="common">Madagascar periwinkle</name>
    <name type="synonym">Vinca rosea</name>
    <dbReference type="NCBI Taxonomy" id="4058"/>
    <lineage>
        <taxon>Eukaryota</taxon>
        <taxon>Viridiplantae</taxon>
        <taxon>Streptophyta</taxon>
        <taxon>Embryophyta</taxon>
        <taxon>Tracheophyta</taxon>
        <taxon>Spermatophyta</taxon>
        <taxon>Magnoliopsida</taxon>
        <taxon>eudicotyledons</taxon>
        <taxon>Gunneridae</taxon>
        <taxon>Pentapetalae</taxon>
        <taxon>asterids</taxon>
        <taxon>lamiids</taxon>
        <taxon>Gentianales</taxon>
        <taxon>Apocynaceae</taxon>
        <taxon>Rauvolfioideae</taxon>
        <taxon>Vinceae</taxon>
        <taxon>Catharanthinae</taxon>
        <taxon>Catharanthus</taxon>
    </lineage>
</organism>
<dbReference type="EMBL" id="CM044706">
    <property type="protein sequence ID" value="KAI5658248.1"/>
    <property type="molecule type" value="Genomic_DNA"/>
</dbReference>
<keyword evidence="2" id="KW-1185">Reference proteome</keyword>
<reference evidence="2" key="1">
    <citation type="journal article" date="2023" name="Nat. Plants">
        <title>Single-cell RNA sequencing provides a high-resolution roadmap for understanding the multicellular compartmentation of specialized metabolism.</title>
        <authorList>
            <person name="Sun S."/>
            <person name="Shen X."/>
            <person name="Li Y."/>
            <person name="Li Y."/>
            <person name="Wang S."/>
            <person name="Li R."/>
            <person name="Zhang H."/>
            <person name="Shen G."/>
            <person name="Guo B."/>
            <person name="Wei J."/>
            <person name="Xu J."/>
            <person name="St-Pierre B."/>
            <person name="Chen S."/>
            <person name="Sun C."/>
        </authorList>
    </citation>
    <scope>NUCLEOTIDE SEQUENCE [LARGE SCALE GENOMIC DNA]</scope>
</reference>
<dbReference type="Proteomes" id="UP001060085">
    <property type="component" value="Linkage Group LG06"/>
</dbReference>
<accession>A0ACC0AE37</accession>
<evidence type="ECO:0000313" key="2">
    <source>
        <dbReference type="Proteomes" id="UP001060085"/>
    </source>
</evidence>
<name>A0ACC0AE37_CATRO</name>